<dbReference type="EMBL" id="BKAJ01000136">
    <property type="protein sequence ID" value="GEP59652.1"/>
    <property type="molecule type" value="Genomic_DNA"/>
</dbReference>
<reference evidence="1 2" key="1">
    <citation type="submission" date="2019-07" db="EMBL/GenBank/DDBJ databases">
        <title>Whole genome shotgun sequence of Reyranella soli NBRC 108950.</title>
        <authorList>
            <person name="Hosoyama A."/>
            <person name="Uohara A."/>
            <person name="Ohji S."/>
            <person name="Ichikawa N."/>
        </authorList>
    </citation>
    <scope>NUCLEOTIDE SEQUENCE [LARGE SCALE GENOMIC DNA]</scope>
    <source>
        <strain evidence="1 2">NBRC 108950</strain>
    </source>
</reference>
<organism evidence="1 2">
    <name type="scientific">Reyranella soli</name>
    <dbReference type="NCBI Taxonomy" id="1230389"/>
    <lineage>
        <taxon>Bacteria</taxon>
        <taxon>Pseudomonadati</taxon>
        <taxon>Pseudomonadota</taxon>
        <taxon>Alphaproteobacteria</taxon>
        <taxon>Hyphomicrobiales</taxon>
        <taxon>Reyranellaceae</taxon>
        <taxon>Reyranella</taxon>
    </lineage>
</organism>
<evidence type="ECO:0000313" key="1">
    <source>
        <dbReference type="EMBL" id="GEP59652.1"/>
    </source>
</evidence>
<dbReference type="AlphaFoldDB" id="A0A512NL37"/>
<sequence length="69" mass="7456">MKYGDVKEVLKIAGKRVVEVHVLGAQRAFVGKVSMMQSQEGVTREVILVEGETSAFISIEHIVAIGGTK</sequence>
<accession>A0A512NL37</accession>
<comment type="caution">
    <text evidence="1">The sequence shown here is derived from an EMBL/GenBank/DDBJ whole genome shotgun (WGS) entry which is preliminary data.</text>
</comment>
<proteinExistence type="predicted"/>
<keyword evidence="2" id="KW-1185">Reference proteome</keyword>
<name>A0A512NL37_9HYPH</name>
<dbReference type="Proteomes" id="UP000321058">
    <property type="component" value="Unassembled WGS sequence"/>
</dbReference>
<gene>
    <name evidence="1" type="ORF">RSO01_68180</name>
</gene>
<protein>
    <submittedName>
        <fullName evidence="1">Uncharacterized protein</fullName>
    </submittedName>
</protein>
<evidence type="ECO:0000313" key="2">
    <source>
        <dbReference type="Proteomes" id="UP000321058"/>
    </source>
</evidence>